<dbReference type="Proteomes" id="UP000003277">
    <property type="component" value="Unassembled WGS sequence"/>
</dbReference>
<feature type="non-terminal residue" evidence="1">
    <location>
        <position position="50"/>
    </location>
</feature>
<evidence type="ECO:0000313" key="2">
    <source>
        <dbReference type="Proteomes" id="UP000003277"/>
    </source>
</evidence>
<sequence>MDIITKTGEIWSENAIGAVISLIKESDDSIEAERKLTHWLTEMNCQLIAM</sequence>
<dbReference type="HOGENOM" id="CLU_204198_0_0_9"/>
<comment type="caution">
    <text evidence="1">The sequence shown here is derived from an EMBL/GenBank/DDBJ whole genome shotgun (WGS) entry which is preliminary data.</text>
</comment>
<keyword evidence="2" id="KW-1185">Reference proteome</keyword>
<gene>
    <name evidence="1" type="ORF">HMPREF9453_02075</name>
</gene>
<organism evidence="1 2">
    <name type="scientific">Dialister succinatiphilus YIT 11850</name>
    <dbReference type="NCBI Taxonomy" id="742743"/>
    <lineage>
        <taxon>Bacteria</taxon>
        <taxon>Bacillati</taxon>
        <taxon>Bacillota</taxon>
        <taxon>Negativicutes</taxon>
        <taxon>Veillonellales</taxon>
        <taxon>Veillonellaceae</taxon>
        <taxon>Dialister</taxon>
    </lineage>
</organism>
<dbReference type="EMBL" id="ADLT01000077">
    <property type="protein sequence ID" value="EHO62012.1"/>
    <property type="molecule type" value="Genomic_DNA"/>
</dbReference>
<proteinExistence type="predicted"/>
<evidence type="ECO:0000313" key="1">
    <source>
        <dbReference type="EMBL" id="EHO62012.1"/>
    </source>
</evidence>
<accession>H1D387</accession>
<reference evidence="1 2" key="1">
    <citation type="submission" date="2011-11" db="EMBL/GenBank/DDBJ databases">
        <title>The Genome Sequence of Dialister succinatiphilus YIT 11850.</title>
        <authorList>
            <consortium name="The Broad Institute Genome Sequencing Platform"/>
            <person name="Earl A."/>
            <person name="Ward D."/>
            <person name="Feldgarden M."/>
            <person name="Gevers D."/>
            <person name="Morotomi M."/>
            <person name="Young S.K."/>
            <person name="Zeng Q."/>
            <person name="Gargeya S."/>
            <person name="Fitzgerald M."/>
            <person name="Haas B."/>
            <person name="Abouelleil A."/>
            <person name="Alvarado L."/>
            <person name="Arachchi H.M."/>
            <person name="Berlin A."/>
            <person name="Brown A."/>
            <person name="Chapman S.B."/>
            <person name="Dunbar C."/>
            <person name="Gearin G."/>
            <person name="Goldberg J."/>
            <person name="Griggs A."/>
            <person name="Gujja S."/>
            <person name="Heiman D."/>
            <person name="Howarth C."/>
            <person name="Lui A."/>
            <person name="MacDonald P.J.P."/>
            <person name="Montmayeur A."/>
            <person name="Murphy C."/>
            <person name="Neiman D."/>
            <person name="Pearson M."/>
            <person name="Priest M."/>
            <person name="Roberts A."/>
            <person name="Saif S."/>
            <person name="Shea T."/>
            <person name="Sisk P."/>
            <person name="Stolte C."/>
            <person name="Sykes S."/>
            <person name="Wortman J."/>
            <person name="Nusbaum C."/>
            <person name="Birren B."/>
        </authorList>
    </citation>
    <scope>NUCLEOTIDE SEQUENCE [LARGE SCALE GENOMIC DNA]</scope>
    <source>
        <strain evidence="1 2">YIT 11850</strain>
    </source>
</reference>
<name>H1D387_9FIRM</name>
<protein>
    <submittedName>
        <fullName evidence="1">Uncharacterized protein</fullName>
    </submittedName>
</protein>
<dbReference type="AlphaFoldDB" id="H1D387"/>